<feature type="domain" description="C-type lectin" evidence="5">
    <location>
        <begin position="488"/>
        <end position="604"/>
    </location>
</feature>
<dbReference type="InterPro" id="IPR050111">
    <property type="entry name" value="C-type_lectin/snaclec_domain"/>
</dbReference>
<dbReference type="InterPro" id="IPR003582">
    <property type="entry name" value="ShKT_dom"/>
</dbReference>
<comment type="caution">
    <text evidence="2">Lacks conserved residue(s) required for the propagation of feature annotation.</text>
</comment>
<feature type="domain" description="C-type lectin" evidence="5">
    <location>
        <begin position="992"/>
        <end position="1077"/>
    </location>
</feature>
<dbReference type="PROSITE" id="PS00615">
    <property type="entry name" value="C_TYPE_LECTIN_1"/>
    <property type="match status" value="2"/>
</dbReference>
<evidence type="ECO:0000313" key="8">
    <source>
        <dbReference type="Proteomes" id="UP001217089"/>
    </source>
</evidence>
<accession>A0ABQ9EG72</accession>
<evidence type="ECO:0000256" key="1">
    <source>
        <dbReference type="ARBA" id="ARBA00023157"/>
    </source>
</evidence>
<dbReference type="SUPFAM" id="SSF56436">
    <property type="entry name" value="C-type lectin-like"/>
    <property type="match status" value="8"/>
</dbReference>
<name>A0ABQ9EG72_TEGGR</name>
<evidence type="ECO:0000259" key="6">
    <source>
        <dbReference type="PROSITE" id="PS51670"/>
    </source>
</evidence>
<dbReference type="PROSITE" id="PS50041">
    <property type="entry name" value="C_TYPE_LECTIN_2"/>
    <property type="match status" value="6"/>
</dbReference>
<dbReference type="PANTHER" id="PTHR22803">
    <property type="entry name" value="MANNOSE, PHOSPHOLIPASE, LECTIN RECEPTOR RELATED"/>
    <property type="match status" value="1"/>
</dbReference>
<dbReference type="InterPro" id="IPR018378">
    <property type="entry name" value="C-type_lectin_CS"/>
</dbReference>
<keyword evidence="4" id="KW-0812">Transmembrane</keyword>
<dbReference type="CDD" id="cd00037">
    <property type="entry name" value="CLECT"/>
    <property type="match status" value="5"/>
</dbReference>
<feature type="domain" description="ShKT" evidence="6">
    <location>
        <begin position="352"/>
        <end position="388"/>
    </location>
</feature>
<comment type="caution">
    <text evidence="7">The sequence shown here is derived from an EMBL/GenBank/DDBJ whole genome shotgun (WGS) entry which is preliminary data.</text>
</comment>
<feature type="domain" description="C-type lectin" evidence="5">
    <location>
        <begin position="154"/>
        <end position="270"/>
    </location>
</feature>
<evidence type="ECO:0000256" key="2">
    <source>
        <dbReference type="PROSITE-ProRule" id="PRU01005"/>
    </source>
</evidence>
<dbReference type="Proteomes" id="UP001217089">
    <property type="component" value="Unassembled WGS sequence"/>
</dbReference>
<feature type="domain" description="C-type lectin" evidence="5">
    <location>
        <begin position="303"/>
        <end position="492"/>
    </location>
</feature>
<sequence>MVYLNSEEEQNYINSELRGLQSIGLSSVWIGLSRDVNGKWLLDFNCSSLKSFICMDEALTISRLTATTQHSTTISTTAMPTLTPIRGIITDPVLPNTQRPVITQRPISTQRSIPTEPEIIRTTISSPTIATTTLRPTTAVWSAQCGPNWEEDPNTHFCYQFNDDLRSWTQARATCVRHGGDLLSVTSIQEQYYIGGRIRNMISDAVWIGANTRADDKGWIWSDGSPFPYLNFAPGEPDNVDEIEECVNMDVRTTKWGDKPCNNVYGYICKKIGIVNATVSPYKPPPEIPEGKRYGCPANWTDYHSQCFKIVREKKTWLEARSYCRKIGGDLASIVDENEQNFILSQLPATHCYNLYHDEKCDQWAKTGECSKNPAWMKRHCHLSCGVCLRDCKNLHNGHQCDIWAKNRECSKNPKWMLQNCALSCGICDSAIHGGFWIGLHDRYMSNSFRWSNGDKVTFTNWAKREPNNIGRYGEDCVLTKLMGTYAYDAFCYSFFKNSSTWNAAENHCVSRNGHLATVNDRYVQAFLASLISDMPADVWIGLTDSLTPGTFESWTGGTSLQFTHWFKQHTGNEDGTCVAMRIRLPVGLWVNGNCTDSKPYVCEFPRLGFTIPTTITTPGVSSTTTELPKCYEEWVEYNDHCYKAFKGEKNKASWIDAREKCRKLGADLVSIHGIGEGAFIIDTFLSHWDSIWIGFSDRDIESTHQWSDGSIVDYTNWSPNEPNNYFGYEDCAELKAWDKQWNDNNCYKAKSFVCKVKRGTPVKTIDSSSQIAPDHCGEDTDWVFRNGYCYLIKKVTEISQLKNWYEAERFCNKNGGNLASIHNREDSVWYDENCGKELQGFVCKKVNGTAEPVTTQTAPIAPGGCAPHFFASPINSKCYKFGGLDVSEESDSNVDGPKTWHMAAKICKAYGNGYSLVSISDGIENAFLLSQMRNFSESFWIGLHDNVVNGKYMWQDNTEVELTKWAYGEPNGYSKEDKTFKDAQALCKIDNGNLIAIDDISEQAFTTVFTRELDKPFWIGLTRKQMYLYGQTNLTTVIETGMMENPQILLGVWKNSVQKWLWNDLDCNSKKPFVCKKPIGSITVSSPSSTEEETTVAITKAGVSSVTDQTVEISNISTNKTTKSVTSPPSPKPLQAGPDTDVQRSHLRAGHIIGIFIGVGGAIIIASAIIYVYRRLRPTGAYNTDQGFANAFLNRVYYGQSDNTELHFLRGVKCKEHLIKLENKFMSCLFQHFAKLLKKICKNKKYFKL</sequence>
<protein>
    <recommendedName>
        <fullName evidence="9">Macrophage mannose receptor 1</fullName>
    </recommendedName>
</protein>
<feature type="domain" description="C-type lectin" evidence="5">
    <location>
        <begin position="638"/>
        <end position="756"/>
    </location>
</feature>
<dbReference type="InterPro" id="IPR016187">
    <property type="entry name" value="CTDL_fold"/>
</dbReference>
<reference evidence="7 8" key="1">
    <citation type="submission" date="2022-12" db="EMBL/GenBank/DDBJ databases">
        <title>Chromosome-level genome of Tegillarca granosa.</title>
        <authorList>
            <person name="Kim J."/>
        </authorList>
    </citation>
    <scope>NUCLEOTIDE SEQUENCE [LARGE SCALE GENOMIC DNA]</scope>
    <source>
        <strain evidence="7">Teg-2019</strain>
        <tissue evidence="7">Adductor muscle</tissue>
    </source>
</reference>
<dbReference type="PROSITE" id="PS51670">
    <property type="entry name" value="SHKT"/>
    <property type="match status" value="2"/>
</dbReference>
<dbReference type="EMBL" id="JARBDR010000917">
    <property type="protein sequence ID" value="KAJ8303421.1"/>
    <property type="molecule type" value="Genomic_DNA"/>
</dbReference>
<proteinExistence type="predicted"/>
<organism evidence="7 8">
    <name type="scientific">Tegillarca granosa</name>
    <name type="common">Malaysian cockle</name>
    <name type="synonym">Anadara granosa</name>
    <dbReference type="NCBI Taxonomy" id="220873"/>
    <lineage>
        <taxon>Eukaryota</taxon>
        <taxon>Metazoa</taxon>
        <taxon>Spiralia</taxon>
        <taxon>Lophotrochozoa</taxon>
        <taxon>Mollusca</taxon>
        <taxon>Bivalvia</taxon>
        <taxon>Autobranchia</taxon>
        <taxon>Pteriomorphia</taxon>
        <taxon>Arcoida</taxon>
        <taxon>Arcoidea</taxon>
        <taxon>Arcidae</taxon>
        <taxon>Tegillarca</taxon>
    </lineage>
</organism>
<dbReference type="SMART" id="SM00034">
    <property type="entry name" value="CLECT"/>
    <property type="match status" value="6"/>
</dbReference>
<keyword evidence="4" id="KW-1133">Transmembrane helix</keyword>
<keyword evidence="1" id="KW-1015">Disulfide bond</keyword>
<evidence type="ECO:0000256" key="3">
    <source>
        <dbReference type="SAM" id="MobiDB-lite"/>
    </source>
</evidence>
<evidence type="ECO:0008006" key="9">
    <source>
        <dbReference type="Google" id="ProtNLM"/>
    </source>
</evidence>
<dbReference type="InterPro" id="IPR001304">
    <property type="entry name" value="C-type_lectin-like"/>
</dbReference>
<dbReference type="SMART" id="SM00254">
    <property type="entry name" value="ShKT"/>
    <property type="match status" value="2"/>
</dbReference>
<feature type="compositionally biased region" description="Low complexity" evidence="3">
    <location>
        <begin position="1118"/>
        <end position="1128"/>
    </location>
</feature>
<keyword evidence="4" id="KW-0472">Membrane</keyword>
<evidence type="ECO:0000259" key="5">
    <source>
        <dbReference type="PROSITE" id="PS50041"/>
    </source>
</evidence>
<dbReference type="InterPro" id="IPR016186">
    <property type="entry name" value="C-type_lectin-like/link_sf"/>
</dbReference>
<feature type="region of interest" description="Disordered" evidence="3">
    <location>
        <begin position="1118"/>
        <end position="1142"/>
    </location>
</feature>
<dbReference type="Pfam" id="PF01549">
    <property type="entry name" value="ShK"/>
    <property type="match status" value="2"/>
</dbReference>
<dbReference type="Pfam" id="PF00059">
    <property type="entry name" value="Lectin_C"/>
    <property type="match status" value="6"/>
</dbReference>
<feature type="domain" description="ShKT" evidence="6">
    <location>
        <begin position="392"/>
        <end position="428"/>
    </location>
</feature>
<dbReference type="Gene3D" id="3.10.100.10">
    <property type="entry name" value="Mannose-Binding Protein A, subunit A"/>
    <property type="match status" value="8"/>
</dbReference>
<feature type="transmembrane region" description="Helical" evidence="4">
    <location>
        <begin position="1153"/>
        <end position="1174"/>
    </location>
</feature>
<keyword evidence="8" id="KW-1185">Reference proteome</keyword>
<gene>
    <name evidence="7" type="ORF">KUTeg_019817</name>
</gene>
<evidence type="ECO:0000256" key="4">
    <source>
        <dbReference type="SAM" id="Phobius"/>
    </source>
</evidence>
<evidence type="ECO:0000313" key="7">
    <source>
        <dbReference type="EMBL" id="KAJ8303421.1"/>
    </source>
</evidence>
<feature type="domain" description="C-type lectin" evidence="5">
    <location>
        <begin position="875"/>
        <end position="988"/>
    </location>
</feature>